<reference evidence="12 13" key="1">
    <citation type="submission" date="2019-02" db="EMBL/GenBank/DDBJ databases">
        <title>Genomic Encyclopedia of Type Strains, Phase IV (KMG-IV): sequencing the most valuable type-strain genomes for metagenomic binning, comparative biology and taxonomic classification.</title>
        <authorList>
            <person name="Goeker M."/>
        </authorList>
    </citation>
    <scope>NUCLEOTIDE SEQUENCE [LARGE SCALE GENOMIC DNA]</scope>
    <source>
        <strain evidence="12 13">K24</strain>
    </source>
</reference>
<organism evidence="12 13">
    <name type="scientific">Pigmentiphaga kullae</name>
    <dbReference type="NCBI Taxonomy" id="151784"/>
    <lineage>
        <taxon>Bacteria</taxon>
        <taxon>Pseudomonadati</taxon>
        <taxon>Pseudomonadota</taxon>
        <taxon>Betaproteobacteria</taxon>
        <taxon>Burkholderiales</taxon>
        <taxon>Alcaligenaceae</taxon>
        <taxon>Pigmentiphaga</taxon>
    </lineage>
</organism>
<dbReference type="AlphaFoldDB" id="A0A4Q7NLQ6"/>
<dbReference type="GO" id="GO:0005829">
    <property type="term" value="C:cytosol"/>
    <property type="evidence" value="ECO:0007669"/>
    <property type="project" value="TreeGrafter"/>
</dbReference>
<dbReference type="RefSeq" id="WP_130357165.1">
    <property type="nucleotide sequence ID" value="NZ_SGXC01000001.1"/>
</dbReference>
<dbReference type="GO" id="GO:0006260">
    <property type="term" value="P:DNA replication"/>
    <property type="evidence" value="ECO:0007669"/>
    <property type="project" value="UniProtKB-KW"/>
</dbReference>
<dbReference type="GO" id="GO:0003677">
    <property type="term" value="F:DNA binding"/>
    <property type="evidence" value="ECO:0007669"/>
    <property type="project" value="UniProtKB-KW"/>
</dbReference>
<evidence type="ECO:0000256" key="6">
    <source>
        <dbReference type="ARBA" id="ARBA00022921"/>
    </source>
</evidence>
<evidence type="ECO:0000256" key="8">
    <source>
        <dbReference type="ARBA" id="ARBA00033120"/>
    </source>
</evidence>
<keyword evidence="13" id="KW-1185">Reference proteome</keyword>
<evidence type="ECO:0000256" key="1">
    <source>
        <dbReference type="ARBA" id="ARBA00004328"/>
    </source>
</evidence>
<dbReference type="PRINTS" id="PR01727">
    <property type="entry name" value="DNABINDINGHU"/>
</dbReference>
<evidence type="ECO:0000256" key="10">
    <source>
        <dbReference type="ARBA" id="ARBA00046140"/>
    </source>
</evidence>
<evidence type="ECO:0000256" key="7">
    <source>
        <dbReference type="ARBA" id="ARBA00023125"/>
    </source>
</evidence>
<comment type="similarity">
    <text evidence="2 11">Belongs to the bacterial histone-like protein family.</text>
</comment>
<dbReference type="GO" id="GO:0030527">
    <property type="term" value="F:structural constituent of chromatin"/>
    <property type="evidence" value="ECO:0007669"/>
    <property type="project" value="InterPro"/>
</dbReference>
<proteinExistence type="inferred from homology"/>
<keyword evidence="7 12" id="KW-0238">DNA-binding</keyword>
<accession>A0A4Q7NLQ6</accession>
<dbReference type="PANTHER" id="PTHR33175:SF13">
    <property type="entry name" value="HISTONE-LIKE PROTEIN"/>
    <property type="match status" value="1"/>
</dbReference>
<evidence type="ECO:0000313" key="12">
    <source>
        <dbReference type="EMBL" id="RZS86039.1"/>
    </source>
</evidence>
<evidence type="ECO:0000256" key="9">
    <source>
        <dbReference type="ARBA" id="ARBA00033227"/>
    </source>
</evidence>
<evidence type="ECO:0000256" key="4">
    <source>
        <dbReference type="ARBA" id="ARBA00016145"/>
    </source>
</evidence>
<sequence>MSLTKKELIAKVADETGYSRKDTELVLDSLAGTLSQALASGAEFVLPGVGKFSTSQRAARTGRNPATGESIQIPASTSVKFSATKALKDAVNA</sequence>
<evidence type="ECO:0000256" key="3">
    <source>
        <dbReference type="ARBA" id="ARBA00011738"/>
    </source>
</evidence>
<evidence type="ECO:0000256" key="5">
    <source>
        <dbReference type="ARBA" id="ARBA00022705"/>
    </source>
</evidence>
<evidence type="ECO:0000256" key="2">
    <source>
        <dbReference type="ARBA" id="ARBA00010529"/>
    </source>
</evidence>
<evidence type="ECO:0000256" key="11">
    <source>
        <dbReference type="RuleBase" id="RU003939"/>
    </source>
</evidence>
<name>A0A4Q7NLQ6_9BURK</name>
<dbReference type="InterPro" id="IPR010992">
    <property type="entry name" value="IHF-like_DNA-bd_dom_sf"/>
</dbReference>
<gene>
    <name evidence="12" type="ORF">EV675_2073</name>
</gene>
<dbReference type="PANTHER" id="PTHR33175">
    <property type="entry name" value="DNA-BINDING PROTEIN HU"/>
    <property type="match status" value="1"/>
</dbReference>
<comment type="subcellular location">
    <subcellularLocation>
        <location evidence="1">Virion</location>
    </subcellularLocation>
</comment>
<comment type="function">
    <text evidence="10">DNA-binding protein that plays a critical role in nucleoid compaction, genome replication and DNA replication and transcription. Binds to both ssDNA and dsDNA with a binding site covering about 15 nucleotides. Displays DNA-supercoiling activity only when associated with the viral DNA topoisomerase 2.</text>
</comment>
<evidence type="ECO:0000313" key="13">
    <source>
        <dbReference type="Proteomes" id="UP000292445"/>
    </source>
</evidence>
<keyword evidence="5" id="KW-0235">DNA replication</keyword>
<dbReference type="SUPFAM" id="SSF47729">
    <property type="entry name" value="IHF-like DNA-binding proteins"/>
    <property type="match status" value="1"/>
</dbReference>
<protein>
    <recommendedName>
        <fullName evidence="4">Viral histone-like protein</fullName>
    </recommendedName>
    <alternativeName>
        <fullName evidence="9">DNA-binding protein pA104R</fullName>
    </alternativeName>
    <alternativeName>
        <fullName evidence="8">pA104R</fullName>
    </alternativeName>
</protein>
<dbReference type="Gene3D" id="4.10.520.10">
    <property type="entry name" value="IHF-like DNA-binding proteins"/>
    <property type="match status" value="1"/>
</dbReference>
<dbReference type="InterPro" id="IPR000119">
    <property type="entry name" value="Hist_DNA-bd"/>
</dbReference>
<dbReference type="CDD" id="cd13831">
    <property type="entry name" value="HU"/>
    <property type="match status" value="1"/>
</dbReference>
<dbReference type="Pfam" id="PF00216">
    <property type="entry name" value="Bac_DNA_binding"/>
    <property type="match status" value="1"/>
</dbReference>
<dbReference type="SMART" id="SM00411">
    <property type="entry name" value="BHL"/>
    <property type="match status" value="1"/>
</dbReference>
<dbReference type="Proteomes" id="UP000292445">
    <property type="component" value="Unassembled WGS sequence"/>
</dbReference>
<dbReference type="EMBL" id="SGXC01000001">
    <property type="protein sequence ID" value="RZS86039.1"/>
    <property type="molecule type" value="Genomic_DNA"/>
</dbReference>
<keyword evidence="6" id="KW-0426">Late protein</keyword>
<comment type="caution">
    <text evidence="12">The sequence shown here is derived from an EMBL/GenBank/DDBJ whole genome shotgun (WGS) entry which is preliminary data.</text>
</comment>
<comment type="subunit">
    <text evidence="3">Homodimer.</text>
</comment>
<dbReference type="OrthoDB" id="9799835at2"/>